<reference evidence="2 3" key="1">
    <citation type="submission" date="2016-10" db="EMBL/GenBank/DDBJ databases">
        <title>Genome sequencing of Aspergillus oryzae BCC7051.</title>
        <authorList>
            <person name="Thammarongtham C."/>
            <person name="Vorapreeda T."/>
            <person name="Nookaew I."/>
            <person name="Srisuk T."/>
            <person name="Land M."/>
            <person name="Jeennor S."/>
            <person name="Laoteng K."/>
        </authorList>
    </citation>
    <scope>NUCLEOTIDE SEQUENCE [LARGE SCALE GENOMIC DNA]</scope>
    <source>
        <strain evidence="2 3">BCC7051</strain>
    </source>
</reference>
<dbReference type="CDD" id="cd01741">
    <property type="entry name" value="GATase1_1"/>
    <property type="match status" value="1"/>
</dbReference>
<dbReference type="AlphaFoldDB" id="A0A1S9DCS8"/>
<dbReference type="OrthoDB" id="92161at2759"/>
<keyword evidence="2" id="KW-0808">Transferase</keyword>
<proteinExistence type="predicted"/>
<dbReference type="GO" id="GO:0016740">
    <property type="term" value="F:transferase activity"/>
    <property type="evidence" value="ECO:0007669"/>
    <property type="project" value="UniProtKB-KW"/>
</dbReference>
<protein>
    <submittedName>
        <fullName evidence="2">Glutamine amidotransferase type 1</fullName>
    </submittedName>
</protein>
<dbReference type="InterPro" id="IPR044992">
    <property type="entry name" value="ChyE-like"/>
</dbReference>
<dbReference type="EMBL" id="MKZY01000007">
    <property type="protein sequence ID" value="OOO06789.1"/>
    <property type="molecule type" value="Genomic_DNA"/>
</dbReference>
<accession>A0A1S9DCS8</accession>
<gene>
    <name evidence="2" type="ORF">OAory_01089920</name>
</gene>
<dbReference type="VEuPathDB" id="FungiDB:AO090011000307"/>
<dbReference type="InterPro" id="IPR017926">
    <property type="entry name" value="GATASE"/>
</dbReference>
<dbReference type="PANTHER" id="PTHR42695:SF5">
    <property type="entry name" value="GLUTAMINE AMIDOTRANSFERASE YLR126C-RELATED"/>
    <property type="match status" value="1"/>
</dbReference>
<keyword evidence="2" id="KW-0315">Glutamine amidotransferase</keyword>
<dbReference type="Proteomes" id="UP000190312">
    <property type="component" value="Unassembled WGS sequence"/>
</dbReference>
<dbReference type="GO" id="GO:0005634">
    <property type="term" value="C:nucleus"/>
    <property type="evidence" value="ECO:0007669"/>
    <property type="project" value="TreeGrafter"/>
</dbReference>
<evidence type="ECO:0000259" key="1">
    <source>
        <dbReference type="Pfam" id="PF00117"/>
    </source>
</evidence>
<feature type="domain" description="Glutamine amidotransferase" evidence="1">
    <location>
        <begin position="64"/>
        <end position="198"/>
    </location>
</feature>
<name>A0A1S9DCS8_ASPOZ</name>
<dbReference type="GO" id="GO:0005829">
    <property type="term" value="C:cytosol"/>
    <property type="evidence" value="ECO:0007669"/>
    <property type="project" value="TreeGrafter"/>
</dbReference>
<evidence type="ECO:0000313" key="3">
    <source>
        <dbReference type="Proteomes" id="UP000190312"/>
    </source>
</evidence>
<dbReference type="SUPFAM" id="SSF52317">
    <property type="entry name" value="Class I glutamine amidotransferase-like"/>
    <property type="match status" value="1"/>
</dbReference>
<dbReference type="Pfam" id="PF00117">
    <property type="entry name" value="GATase"/>
    <property type="match status" value="1"/>
</dbReference>
<dbReference type="eggNOG" id="KOG3179">
    <property type="taxonomic scope" value="Eukaryota"/>
</dbReference>
<organism evidence="2 3">
    <name type="scientific">Aspergillus oryzae</name>
    <name type="common">Yellow koji mold</name>
    <dbReference type="NCBI Taxonomy" id="5062"/>
    <lineage>
        <taxon>Eukaryota</taxon>
        <taxon>Fungi</taxon>
        <taxon>Dikarya</taxon>
        <taxon>Ascomycota</taxon>
        <taxon>Pezizomycotina</taxon>
        <taxon>Eurotiomycetes</taxon>
        <taxon>Eurotiomycetidae</taxon>
        <taxon>Eurotiales</taxon>
        <taxon>Aspergillaceae</taxon>
        <taxon>Aspergillus</taxon>
        <taxon>Aspergillus subgen. Circumdati</taxon>
    </lineage>
</organism>
<dbReference type="PANTHER" id="PTHR42695">
    <property type="entry name" value="GLUTAMINE AMIDOTRANSFERASE YLR126C-RELATED"/>
    <property type="match status" value="1"/>
</dbReference>
<dbReference type="PROSITE" id="PS51273">
    <property type="entry name" value="GATASE_TYPE_1"/>
    <property type="match status" value="1"/>
</dbReference>
<sequence>MTRIIRVAILETDTPIDPILARYGTYGAIFNRWLNTGLQGLTLTDTEIQTTIWDVVNKSEYPKPGDFDALLMTGSRHDAHADVPWIIELVKYVHDIHEQHKKPIVGICFGHQIVARALGARVGRNDEGWEISVEPFQLTDTGKQLFSKDSLDIHQMHRDIVYDVPRRCVNLGSSPRCKVQGLYMPQRVLALQGHPEYDEFVMTEVINLRHAVGVFDAELAKDGLSRAGKQHDGALIAKIACKHILGEI</sequence>
<dbReference type="InterPro" id="IPR029062">
    <property type="entry name" value="Class_I_gatase-like"/>
</dbReference>
<dbReference type="Gene3D" id="3.40.50.880">
    <property type="match status" value="1"/>
</dbReference>
<evidence type="ECO:0000313" key="2">
    <source>
        <dbReference type="EMBL" id="OOO06789.1"/>
    </source>
</evidence>
<comment type="caution">
    <text evidence="2">The sequence shown here is derived from an EMBL/GenBank/DDBJ whole genome shotgun (WGS) entry which is preliminary data.</text>
</comment>